<evidence type="ECO:0000313" key="2">
    <source>
        <dbReference type="EMBL" id="WWY02356.1"/>
    </source>
</evidence>
<protein>
    <recommendedName>
        <fullName evidence="4">Lipoprotein</fullName>
    </recommendedName>
</protein>
<dbReference type="RefSeq" id="WP_274571680.1">
    <property type="nucleotide sequence ID" value="NZ_CP145606.1"/>
</dbReference>
<gene>
    <name evidence="1" type="ORF">ORY91_001272</name>
    <name evidence="2" type="ORF">V9W64_06380</name>
</gene>
<accession>A0A9X4E352</accession>
<evidence type="ECO:0000313" key="3">
    <source>
        <dbReference type="Proteomes" id="UP001149607"/>
    </source>
</evidence>
<proteinExistence type="predicted"/>
<evidence type="ECO:0000313" key="1">
    <source>
        <dbReference type="EMBL" id="MDD9327859.1"/>
    </source>
</evidence>
<organism evidence="1">
    <name type="scientific">Neisseria leonii</name>
    <dbReference type="NCBI Taxonomy" id="2995413"/>
    <lineage>
        <taxon>Bacteria</taxon>
        <taxon>Pseudomonadati</taxon>
        <taxon>Pseudomonadota</taxon>
        <taxon>Betaproteobacteria</taxon>
        <taxon>Neisseriales</taxon>
        <taxon>Neisseriaceae</taxon>
        <taxon>Neisseria</taxon>
    </lineage>
</organism>
<name>A0A9X4E352_9NEIS</name>
<keyword evidence="3" id="KW-1185">Reference proteome</keyword>
<evidence type="ECO:0008006" key="4">
    <source>
        <dbReference type="Google" id="ProtNLM"/>
    </source>
</evidence>
<reference evidence="2" key="2">
    <citation type="submission" date="2024-02" db="EMBL/GenBank/DDBJ databases">
        <title>Neisseria leonii sp. nov.</title>
        <authorList>
            <person name="Boutroux M."/>
            <person name="Favre-Rochex S."/>
            <person name="Gorgette O."/>
            <person name="Touak G."/>
            <person name="Muhle E."/>
            <person name="Chesneau O."/>
            <person name="Clermont D."/>
            <person name="Rahi P."/>
        </authorList>
    </citation>
    <scope>NUCLEOTIDE SEQUENCE</scope>
    <source>
        <strain evidence="2">51.81</strain>
    </source>
</reference>
<dbReference type="PROSITE" id="PS51257">
    <property type="entry name" value="PROKAR_LIPOPROTEIN"/>
    <property type="match status" value="1"/>
</dbReference>
<dbReference type="Proteomes" id="UP001149607">
    <property type="component" value="Chromosome"/>
</dbReference>
<dbReference type="AlphaFoldDB" id="A0A9X4E352"/>
<sequence length="160" mass="17306">MGKQLLPAALCLLAACAVLPQKREVPPLARSGWFQLTQYRGAETAVQSLLAVEPGAEGVRFVQTDALGVPQTRQIFGRRGWRNDGFVMPDAGARRLFTALLPLLAADGAAVFPQWRRQADGAAACYYDGAVLLWCSRPADGGWRIDAGDGVGWLVRPLEE</sequence>
<dbReference type="EMBL" id="CP146598">
    <property type="protein sequence ID" value="WWY02356.1"/>
    <property type="molecule type" value="Genomic_DNA"/>
</dbReference>
<dbReference type="EMBL" id="JAPQFL010000003">
    <property type="protein sequence ID" value="MDD9327859.1"/>
    <property type="molecule type" value="Genomic_DNA"/>
</dbReference>
<reference evidence="1" key="1">
    <citation type="submission" date="2022-10" db="EMBL/GenBank/DDBJ databases">
        <authorList>
            <person name="Boutroux M."/>
        </authorList>
    </citation>
    <scope>NUCLEOTIDE SEQUENCE</scope>
    <source>
        <strain evidence="1">51.81</strain>
    </source>
</reference>